<dbReference type="SUPFAM" id="SSF50630">
    <property type="entry name" value="Acid proteases"/>
    <property type="match status" value="1"/>
</dbReference>
<feature type="domain" description="Peptidase A1" evidence="3">
    <location>
        <begin position="84"/>
        <end position="388"/>
    </location>
</feature>
<dbReference type="FunFam" id="2.40.70.10:FF:000102">
    <property type="entry name" value="YALI0C10923p"/>
    <property type="match status" value="1"/>
</dbReference>
<evidence type="ECO:0000259" key="3">
    <source>
        <dbReference type="PROSITE" id="PS51767"/>
    </source>
</evidence>
<dbReference type="InterPro" id="IPR001461">
    <property type="entry name" value="Aspartic_peptidase_A1"/>
</dbReference>
<dbReference type="Pfam" id="PF00026">
    <property type="entry name" value="Asp"/>
    <property type="match status" value="1"/>
</dbReference>
<dbReference type="FunFam" id="2.40.70.10:FF:000134">
    <property type="entry name" value="YALI0D22957p"/>
    <property type="match status" value="1"/>
</dbReference>
<gene>
    <name evidence="4" type="ORF">B0I71DRAFT_20094</name>
</gene>
<feature type="active site" evidence="2">
    <location>
        <position position="283"/>
    </location>
</feature>
<comment type="similarity">
    <text evidence="1">Belongs to the peptidase A1 family.</text>
</comment>
<protein>
    <submittedName>
        <fullName evidence="4">Aspartic peptidase domain-containing protein</fullName>
    </submittedName>
</protein>
<evidence type="ECO:0000313" key="5">
    <source>
        <dbReference type="Proteomes" id="UP000256601"/>
    </source>
</evidence>
<organism evidence="4 5">
    <name type="scientific">Yarrowia lipolytica</name>
    <name type="common">Candida lipolytica</name>
    <dbReference type="NCBI Taxonomy" id="4952"/>
    <lineage>
        <taxon>Eukaryota</taxon>
        <taxon>Fungi</taxon>
        <taxon>Dikarya</taxon>
        <taxon>Ascomycota</taxon>
        <taxon>Saccharomycotina</taxon>
        <taxon>Dipodascomycetes</taxon>
        <taxon>Dipodascales</taxon>
        <taxon>Dipodascales incertae sedis</taxon>
        <taxon>Yarrowia</taxon>
    </lineage>
</organism>
<dbReference type="Gene3D" id="2.40.70.10">
    <property type="entry name" value="Acid Proteases"/>
    <property type="match status" value="2"/>
</dbReference>
<dbReference type="GO" id="GO:0004190">
    <property type="term" value="F:aspartic-type endopeptidase activity"/>
    <property type="evidence" value="ECO:0007669"/>
    <property type="project" value="InterPro"/>
</dbReference>
<name>A0A371BXU1_YARLL</name>
<evidence type="ECO:0000313" key="4">
    <source>
        <dbReference type="EMBL" id="RDW22908.1"/>
    </source>
</evidence>
<dbReference type="EMBL" id="KZ859135">
    <property type="protein sequence ID" value="RDW22908.1"/>
    <property type="molecule type" value="Genomic_DNA"/>
</dbReference>
<evidence type="ECO:0000256" key="2">
    <source>
        <dbReference type="PIRSR" id="PIRSR601461-1"/>
    </source>
</evidence>
<dbReference type="PRINTS" id="PR00792">
    <property type="entry name" value="PEPSIN"/>
</dbReference>
<dbReference type="PROSITE" id="PS51767">
    <property type="entry name" value="PEPTIDASE_A1"/>
    <property type="match status" value="1"/>
</dbReference>
<dbReference type="AlphaFoldDB" id="A0A371BXU1"/>
<dbReference type="VEuPathDB" id="FungiDB:YALI1_C18099g"/>
<dbReference type="PANTHER" id="PTHR47966:SF51">
    <property type="entry name" value="BETA-SITE APP-CLEAVING ENZYME, ISOFORM A-RELATED"/>
    <property type="match status" value="1"/>
</dbReference>
<dbReference type="PANTHER" id="PTHR47966">
    <property type="entry name" value="BETA-SITE APP-CLEAVING ENZYME, ISOFORM A-RELATED"/>
    <property type="match status" value="1"/>
</dbReference>
<feature type="active site" evidence="2">
    <location>
        <position position="102"/>
    </location>
</feature>
<dbReference type="CDD" id="cd05471">
    <property type="entry name" value="pepsin_like"/>
    <property type="match status" value="1"/>
</dbReference>
<dbReference type="InterPro" id="IPR021109">
    <property type="entry name" value="Peptidase_aspartic_dom_sf"/>
</dbReference>
<dbReference type="GO" id="GO:0051603">
    <property type="term" value="P:proteolysis involved in protein catabolic process"/>
    <property type="evidence" value="ECO:0007669"/>
    <property type="project" value="TreeGrafter"/>
</dbReference>
<dbReference type="InterPro" id="IPR033121">
    <property type="entry name" value="PEPTIDASE_A1"/>
</dbReference>
<sequence>MESYTFTTPTCRQKKCIYMGLDAPGAVQPLTMLFSNLLLATVAAAGIVHLPLRVRNVADAPEIAQHLAARGILHATQTMGQSFYETEIEVGTPPQNVTVIFDTGSPQVWLPGSNTTACETHKNCRSSFDVSKSSTWRYKSHGPDAGWGGEGNNGLDTFSFLGQTIEDFHIWVATSRPSFNIGVFGQSANDNPKVNFVQALADSGKISRAVYSLNAEKPIDPENRKTEGVVNNVYYGGFDRAKYQGALTTVHVDHHGGYAMPLGGLSIQGEKVPLTREHQIVLDTGGTSSSYTNGTIKTISQKFGGNGHFEDGAWSIACDAKPELTYEWGNTKIDVDMAPYIRKRARGDCYLGGLGLNHDDQQILLTGPPLISRALVIYDNTRDTITLAKAKYTDESDVVELTGDVPGAEIYQNTAIPSSTLAVKAASTQA</sequence>
<dbReference type="GO" id="GO:0000324">
    <property type="term" value="C:fungal-type vacuole"/>
    <property type="evidence" value="ECO:0007669"/>
    <property type="project" value="TreeGrafter"/>
</dbReference>
<dbReference type="Proteomes" id="UP000256601">
    <property type="component" value="Unassembled WGS sequence"/>
</dbReference>
<evidence type="ECO:0000256" key="1">
    <source>
        <dbReference type="ARBA" id="ARBA00007447"/>
    </source>
</evidence>
<dbReference type="VEuPathDB" id="FungiDB:YALI0_C12980g"/>
<dbReference type="InterPro" id="IPR034164">
    <property type="entry name" value="Pepsin-like_dom"/>
</dbReference>
<reference evidence="4 5" key="1">
    <citation type="submission" date="2018-07" db="EMBL/GenBank/DDBJ databases">
        <title>Draft Genome Assemblies for Five Robust Yarrowia lipolytica Strains Exhibiting High Lipid Production and Pentose Sugar Utilization and Sugar Alcohol Secretion from Undetoxified Lignocellulosic Biomass Hydrolysates.</title>
        <authorList>
            <consortium name="DOE Joint Genome Institute"/>
            <person name="Walker C."/>
            <person name="Ryu S."/>
            <person name="Na H."/>
            <person name="Zane M."/>
            <person name="LaButti K."/>
            <person name="Lipzen A."/>
            <person name="Haridas S."/>
            <person name="Barry K."/>
            <person name="Grigoriev I.V."/>
            <person name="Quarterman J."/>
            <person name="Slininger P."/>
            <person name="Dien B."/>
            <person name="Trinh C.T."/>
        </authorList>
    </citation>
    <scope>NUCLEOTIDE SEQUENCE [LARGE SCALE GENOMIC DNA]</scope>
    <source>
        <strain evidence="4 5">YB392</strain>
    </source>
</reference>
<accession>A0A371BXU1</accession>
<proteinExistence type="inferred from homology"/>